<dbReference type="InterPro" id="IPR041679">
    <property type="entry name" value="DNA2/NAM7-like_C"/>
</dbReference>
<dbReference type="InterPro" id="IPR027417">
    <property type="entry name" value="P-loop_NTPase"/>
</dbReference>
<dbReference type="GO" id="GO:0006369">
    <property type="term" value="P:termination of RNA polymerase II transcription"/>
    <property type="evidence" value="ECO:0007669"/>
    <property type="project" value="TreeGrafter"/>
</dbReference>
<dbReference type="Pfam" id="PF13087">
    <property type="entry name" value="AAA_12"/>
    <property type="match status" value="1"/>
</dbReference>
<dbReference type="GO" id="GO:0016604">
    <property type="term" value="C:nuclear body"/>
    <property type="evidence" value="ECO:0007669"/>
    <property type="project" value="TreeGrafter"/>
</dbReference>
<evidence type="ECO:0000256" key="2">
    <source>
        <dbReference type="ARBA" id="ARBA00022801"/>
    </source>
</evidence>
<dbReference type="GO" id="GO:0004386">
    <property type="term" value="F:helicase activity"/>
    <property type="evidence" value="ECO:0007669"/>
    <property type="project" value="UniProtKB-UniRule"/>
</dbReference>
<evidence type="ECO:0000313" key="7">
    <source>
        <dbReference type="EMBL" id="KAG8172314.1"/>
    </source>
</evidence>
<keyword evidence="2 5" id="KW-0378">Hydrolase</keyword>
<dbReference type="PANTHER" id="PTHR10887">
    <property type="entry name" value="DNA2/NAM7 HELICASE FAMILY"/>
    <property type="match status" value="1"/>
</dbReference>
<dbReference type="InterPro" id="IPR014016">
    <property type="entry name" value="UvrD-like_ATP-bd"/>
</dbReference>
<dbReference type="Pfam" id="PF13086">
    <property type="entry name" value="AAA_11"/>
    <property type="match status" value="1"/>
</dbReference>
<evidence type="ECO:0000313" key="8">
    <source>
        <dbReference type="Proteomes" id="UP000827092"/>
    </source>
</evidence>
<dbReference type="CDD" id="cd18808">
    <property type="entry name" value="SF1_C_Upf1"/>
    <property type="match status" value="1"/>
</dbReference>
<dbReference type="SUPFAM" id="SSF52540">
    <property type="entry name" value="P-loop containing nucleoside triphosphate hydrolases"/>
    <property type="match status" value="1"/>
</dbReference>
<name>A0AAV6TKI4_9ARAC</name>
<sequence>MLLQGPPGTGKTHTIIGLLHKLVEDIHPKILVTAPSNAAVDEIGNRLVHLNSQLKIVRVGIPNQINQNMLQYSLEEKAKKMHEEYEIKYKYEEIETLQSEIDRDKHKEDHKTEERIKILAKQIKMIKQQISTLKADYYRKRRQYQETVLKESDIIMSTLGSCCHSIVKTVYGPNSRNPFTCCILDEASQCTEIEALQVLNFGISKLILIGDPQQLPATVSSKFAANYGFDRSLMERFHEYFSKDEKNNPIYMLTEQFRMHSEICRFPSKQFYRNLLVTSAKTDISYKAFPIEPYMVFNIINSQESDYDSSKTNEKEANATARICEQLLGLNAEPKPSIGIITPYAAQRTLYKNLLNKPTYKHIEINTVDGFQGREKDVIIVSCVRANSKNGKIGFLSCKKRLNVAVTRAKYCLIIIGQINTLNQDPNWRELIKDADKRNCLKNVTCLDEIKLVKKNASRK</sequence>
<feature type="domain" description="UvrD-like helicase ATP-binding" evidence="6">
    <location>
        <begin position="1"/>
        <end position="260"/>
    </location>
</feature>
<evidence type="ECO:0000256" key="3">
    <source>
        <dbReference type="ARBA" id="ARBA00022806"/>
    </source>
</evidence>
<protein>
    <recommendedName>
        <fullName evidence="6">UvrD-like helicase ATP-binding domain-containing protein</fullName>
    </recommendedName>
</protein>
<keyword evidence="1 5" id="KW-0547">Nucleotide-binding</keyword>
<evidence type="ECO:0000256" key="4">
    <source>
        <dbReference type="ARBA" id="ARBA00022840"/>
    </source>
</evidence>
<dbReference type="InterPro" id="IPR045055">
    <property type="entry name" value="DNA2/NAM7-like"/>
</dbReference>
<dbReference type="PROSITE" id="PS51198">
    <property type="entry name" value="UVRD_HELICASE_ATP_BIND"/>
    <property type="match status" value="1"/>
</dbReference>
<evidence type="ECO:0000259" key="6">
    <source>
        <dbReference type="PROSITE" id="PS51198"/>
    </source>
</evidence>
<dbReference type="FunFam" id="3.40.50.300:FF:000326">
    <property type="entry name" value="P-loop containing nucleoside triphosphate hydrolase"/>
    <property type="match status" value="1"/>
</dbReference>
<dbReference type="EMBL" id="JAFNEN010002832">
    <property type="protein sequence ID" value="KAG8172314.1"/>
    <property type="molecule type" value="Genomic_DNA"/>
</dbReference>
<keyword evidence="4 5" id="KW-0067">ATP-binding</keyword>
<comment type="caution">
    <text evidence="7">The sequence shown here is derived from an EMBL/GenBank/DDBJ whole genome shotgun (WGS) entry which is preliminary data.</text>
</comment>
<reference evidence="7 8" key="1">
    <citation type="journal article" date="2022" name="Nat. Ecol. Evol.">
        <title>A masculinizing supergene underlies an exaggerated male reproductive morph in a spider.</title>
        <authorList>
            <person name="Hendrickx F."/>
            <person name="De Corte Z."/>
            <person name="Sonet G."/>
            <person name="Van Belleghem S.M."/>
            <person name="Kostlbacher S."/>
            <person name="Vangestel C."/>
        </authorList>
    </citation>
    <scope>NUCLEOTIDE SEQUENCE [LARGE SCALE GENOMIC DNA]</scope>
    <source>
        <strain evidence="7">W744_W776</strain>
    </source>
</reference>
<dbReference type="CDD" id="cd18042">
    <property type="entry name" value="DEXXQc_SETX"/>
    <property type="match status" value="1"/>
</dbReference>
<gene>
    <name evidence="7" type="ORF">JTE90_012019</name>
</gene>
<dbReference type="GO" id="GO:0001147">
    <property type="term" value="F:transcription termination site sequence-specific DNA binding"/>
    <property type="evidence" value="ECO:0007669"/>
    <property type="project" value="TreeGrafter"/>
</dbReference>
<feature type="binding site" evidence="5">
    <location>
        <begin position="5"/>
        <end position="12"/>
    </location>
    <ligand>
        <name>ATP</name>
        <dbReference type="ChEBI" id="CHEBI:30616"/>
    </ligand>
</feature>
<dbReference type="PANTHER" id="PTHR10887:SF495">
    <property type="entry name" value="HELICASE SENATAXIN ISOFORM X1-RELATED"/>
    <property type="match status" value="1"/>
</dbReference>
<dbReference type="Gene3D" id="3.40.50.300">
    <property type="entry name" value="P-loop containing nucleotide triphosphate hydrolases"/>
    <property type="match status" value="2"/>
</dbReference>
<evidence type="ECO:0000256" key="5">
    <source>
        <dbReference type="PROSITE-ProRule" id="PRU00560"/>
    </source>
</evidence>
<dbReference type="GO" id="GO:0016787">
    <property type="term" value="F:hydrolase activity"/>
    <property type="evidence" value="ECO:0007669"/>
    <property type="project" value="UniProtKB-UniRule"/>
</dbReference>
<dbReference type="Proteomes" id="UP000827092">
    <property type="component" value="Unassembled WGS sequence"/>
</dbReference>
<dbReference type="AlphaFoldDB" id="A0AAV6TKI4"/>
<proteinExistence type="predicted"/>
<organism evidence="7 8">
    <name type="scientific">Oedothorax gibbosus</name>
    <dbReference type="NCBI Taxonomy" id="931172"/>
    <lineage>
        <taxon>Eukaryota</taxon>
        <taxon>Metazoa</taxon>
        <taxon>Ecdysozoa</taxon>
        <taxon>Arthropoda</taxon>
        <taxon>Chelicerata</taxon>
        <taxon>Arachnida</taxon>
        <taxon>Araneae</taxon>
        <taxon>Araneomorphae</taxon>
        <taxon>Entelegynae</taxon>
        <taxon>Araneoidea</taxon>
        <taxon>Linyphiidae</taxon>
        <taxon>Erigoninae</taxon>
        <taxon>Oedothorax</taxon>
    </lineage>
</organism>
<dbReference type="InterPro" id="IPR041677">
    <property type="entry name" value="DNA2/NAM7_AAA_11"/>
</dbReference>
<dbReference type="GO" id="GO:0005524">
    <property type="term" value="F:ATP binding"/>
    <property type="evidence" value="ECO:0007669"/>
    <property type="project" value="UniProtKB-UniRule"/>
</dbReference>
<dbReference type="GO" id="GO:0005694">
    <property type="term" value="C:chromosome"/>
    <property type="evidence" value="ECO:0007669"/>
    <property type="project" value="UniProtKB-ARBA"/>
</dbReference>
<accession>A0AAV6TKI4</accession>
<evidence type="ECO:0000256" key="1">
    <source>
        <dbReference type="ARBA" id="ARBA00022741"/>
    </source>
</evidence>
<keyword evidence="3 5" id="KW-0347">Helicase</keyword>
<dbReference type="InterPro" id="IPR047187">
    <property type="entry name" value="SF1_C_Upf1"/>
</dbReference>
<keyword evidence="8" id="KW-1185">Reference proteome</keyword>